<dbReference type="InterPro" id="IPR036770">
    <property type="entry name" value="Ankyrin_rpt-contain_sf"/>
</dbReference>
<dbReference type="Proteomes" id="UP000001554">
    <property type="component" value="Chromosome 1"/>
</dbReference>
<feature type="compositionally biased region" description="Basic and acidic residues" evidence="2">
    <location>
        <begin position="702"/>
        <end position="714"/>
    </location>
</feature>
<reference evidence="3" key="1">
    <citation type="journal article" date="2020" name="Nat. Ecol. Evol.">
        <title>Deeply conserved synteny resolves early events in vertebrate evolution.</title>
        <authorList>
            <person name="Simakov O."/>
            <person name="Marletaz F."/>
            <person name="Yue J.X."/>
            <person name="O'Connell B."/>
            <person name="Jenkins J."/>
            <person name="Brandt A."/>
            <person name="Calef R."/>
            <person name="Tung C.H."/>
            <person name="Huang T.K."/>
            <person name="Schmutz J."/>
            <person name="Satoh N."/>
            <person name="Yu J.K."/>
            <person name="Putnam N.H."/>
            <person name="Green R.E."/>
            <person name="Rokhsar D.S."/>
        </authorList>
    </citation>
    <scope>NUCLEOTIDE SEQUENCE [LARGE SCALE GENOMIC DNA]</scope>
    <source>
        <strain evidence="3">S238N-H82</strain>
    </source>
</reference>
<feature type="repeat" description="ANK" evidence="1">
    <location>
        <begin position="198"/>
        <end position="230"/>
    </location>
</feature>
<gene>
    <name evidence="4" type="primary">LOC118416160</name>
</gene>
<organism evidence="3 4">
    <name type="scientific">Branchiostoma floridae</name>
    <name type="common">Florida lancelet</name>
    <name type="synonym">Amphioxus</name>
    <dbReference type="NCBI Taxonomy" id="7739"/>
    <lineage>
        <taxon>Eukaryota</taxon>
        <taxon>Metazoa</taxon>
        <taxon>Chordata</taxon>
        <taxon>Cephalochordata</taxon>
        <taxon>Leptocardii</taxon>
        <taxon>Amphioxiformes</taxon>
        <taxon>Branchiostomatidae</taxon>
        <taxon>Branchiostoma</taxon>
    </lineage>
</organism>
<dbReference type="Gene3D" id="1.25.40.20">
    <property type="entry name" value="Ankyrin repeat-containing domain"/>
    <property type="match status" value="2"/>
</dbReference>
<dbReference type="PROSITE" id="PS50088">
    <property type="entry name" value="ANK_REPEAT"/>
    <property type="match status" value="7"/>
</dbReference>
<dbReference type="Pfam" id="PF12796">
    <property type="entry name" value="Ank_2"/>
    <property type="match status" value="3"/>
</dbReference>
<dbReference type="InterPro" id="IPR011992">
    <property type="entry name" value="EF-hand-dom_pair"/>
</dbReference>
<dbReference type="PROSITE" id="PS50297">
    <property type="entry name" value="ANK_REP_REGION"/>
    <property type="match status" value="7"/>
</dbReference>
<evidence type="ECO:0000256" key="1">
    <source>
        <dbReference type="PROSITE-ProRule" id="PRU00023"/>
    </source>
</evidence>
<feature type="repeat" description="ANK" evidence="1">
    <location>
        <begin position="544"/>
        <end position="576"/>
    </location>
</feature>
<evidence type="ECO:0000256" key="2">
    <source>
        <dbReference type="SAM" id="MobiDB-lite"/>
    </source>
</evidence>
<accession>A0A9J7MS26</accession>
<feature type="repeat" description="ANK" evidence="1">
    <location>
        <begin position="577"/>
        <end position="609"/>
    </location>
</feature>
<dbReference type="InterPro" id="IPR052801">
    <property type="entry name" value="Ankyrin-EF-hand"/>
</dbReference>
<sequence>MKDLARHGPHIDTRMPVATTRLEQLQIIKLLQCVRLEDRPQIEKMTMQGIPSLINYSEPNQGESVLHLAAVTNNEELVKFLLGLGAHPNVQDFEGRTPVMRAAEYGHDTTMEVLAKAGADMKIVDKNGRGILFYCICPTQRHTHCLEIALQHGAPVNNKAHDGKPVLTVACSTATENEEMCIKLLEKGADPNIKHELMGTTPLMEAAGAGSAAVVRCILQKGGDVNAVDRKGHHAAHRAATGGFFDVLKVMAAFGADFNQVASDGNTPIHYAARGGHDSCCKFLAQRGCPPKLKNSDGMTPRAIAKEAGSKASGKELRKAENAYAKYSKPGMKNPNAPWMVFLYDWCVERQDDLIAEFSKLYTGDDEKDYKVNKEDFIQVLKRLKAPIPDDDHMKKLVTEHDKTREGVIDTKVFLSGKQFLSKTYLMSSYEPKSKKKKKGGKKGRKKGGKTKIYVPICTLPEGPRMPGGAPPAHLIPRATHWTDTGRFDRDHPPQHPLQDDSWWYLQHPQKTYINISEAAKLGDIESLKQAFQNNYPVDTRDKYFKTPLMCAAAHGHIEITKYLLEMGASVNAVDNFRWTPLHHACHGGQVDVVTTLVSAGADIDAQTMNGATPLMRAIECSNEPIVSFLIEQGVNMRKENKKEHNALDTAKEWADPRVLSIVQAKFDSLPAPKKKKGGRAAKKSPATRPQTVPPIPYGKGDGPDGGKKSPELGKVKDMVPEFMPPLQTPPPRSADRRSSVIRVQSSMAGRIEEREDIQYEPKKVWTNQPTKDELLLKKDTERTRWGYELDFPNYKPPFQKNIASRVELFGGPED</sequence>
<dbReference type="KEGG" id="bfo:118416160"/>
<feature type="repeat" description="ANK" evidence="1">
    <location>
        <begin position="94"/>
        <end position="126"/>
    </location>
</feature>
<dbReference type="SUPFAM" id="SSF47473">
    <property type="entry name" value="EF-hand"/>
    <property type="match status" value="1"/>
</dbReference>
<dbReference type="SMART" id="SM00248">
    <property type="entry name" value="ANK"/>
    <property type="match status" value="10"/>
</dbReference>
<feature type="region of interest" description="Disordered" evidence="2">
    <location>
        <begin position="670"/>
        <end position="714"/>
    </location>
</feature>
<dbReference type="SUPFAM" id="SSF48403">
    <property type="entry name" value="Ankyrin repeat"/>
    <property type="match status" value="2"/>
</dbReference>
<dbReference type="GeneID" id="118416160"/>
<proteinExistence type="predicted"/>
<protein>
    <submittedName>
        <fullName evidence="4">Ankyrin repeat and EF-hand domain-containing protein 1-like isoform X1</fullName>
    </submittedName>
</protein>
<keyword evidence="3" id="KW-1185">Reference proteome</keyword>
<feature type="compositionally biased region" description="Basic residues" evidence="2">
    <location>
        <begin position="673"/>
        <end position="683"/>
    </location>
</feature>
<evidence type="ECO:0000313" key="4">
    <source>
        <dbReference type="RefSeq" id="XP_035677135.1"/>
    </source>
</evidence>
<dbReference type="PANTHER" id="PTHR24127:SF1">
    <property type="entry name" value="ANKYRIN REPEAT AND EF-HAND DOMAIN-CONTAINING PROTEIN 1"/>
    <property type="match status" value="1"/>
</dbReference>
<name>A0A9J7MS26_BRAFL</name>
<dbReference type="Pfam" id="PF00023">
    <property type="entry name" value="Ank"/>
    <property type="match status" value="2"/>
</dbReference>
<dbReference type="PANTHER" id="PTHR24127">
    <property type="entry name" value="ANKYRIN REPEAT AND EF-HAND DOMAIN-CONTAINING PROTEIN 1"/>
    <property type="match status" value="1"/>
</dbReference>
<feature type="repeat" description="ANK" evidence="1">
    <location>
        <begin position="610"/>
        <end position="642"/>
    </location>
</feature>
<dbReference type="PRINTS" id="PR01415">
    <property type="entry name" value="ANKYRIN"/>
</dbReference>
<keyword evidence="1" id="KW-0040">ANK repeat</keyword>
<dbReference type="RefSeq" id="XP_035677135.1">
    <property type="nucleotide sequence ID" value="XM_035821242.1"/>
</dbReference>
<dbReference type="AlphaFoldDB" id="A0A9J7MS26"/>
<reference evidence="4" key="2">
    <citation type="submission" date="2025-08" db="UniProtKB">
        <authorList>
            <consortium name="RefSeq"/>
        </authorList>
    </citation>
    <scope>IDENTIFICATION</scope>
    <source>
        <strain evidence="4">S238N-H82</strain>
        <tissue evidence="4">Testes</tissue>
    </source>
</reference>
<dbReference type="InterPro" id="IPR002110">
    <property type="entry name" value="Ankyrin_rpt"/>
</dbReference>
<dbReference type="OrthoDB" id="539213at2759"/>
<feature type="repeat" description="ANK" evidence="1">
    <location>
        <begin position="264"/>
        <end position="296"/>
    </location>
</feature>
<dbReference type="OMA" id="ATDNFMW"/>
<feature type="repeat" description="ANK" evidence="1">
    <location>
        <begin position="61"/>
        <end position="93"/>
    </location>
</feature>
<evidence type="ECO:0000313" key="3">
    <source>
        <dbReference type="Proteomes" id="UP000001554"/>
    </source>
</evidence>